<evidence type="ECO:0000313" key="8">
    <source>
        <dbReference type="Proteomes" id="UP001187471"/>
    </source>
</evidence>
<dbReference type="PANTHER" id="PTHR47965">
    <property type="entry name" value="ASPARTYL PROTEASE-RELATED"/>
    <property type="match status" value="1"/>
</dbReference>
<keyword evidence="3" id="KW-0964">Secreted</keyword>
<keyword evidence="4 5" id="KW-0732">Signal</keyword>
<dbReference type="InterPro" id="IPR033868">
    <property type="entry name" value="Xylanase_inhibitor_I-like"/>
</dbReference>
<evidence type="ECO:0000259" key="6">
    <source>
        <dbReference type="PROSITE" id="PS51767"/>
    </source>
</evidence>
<organism evidence="7 8">
    <name type="scientific">Escallonia rubra</name>
    <dbReference type="NCBI Taxonomy" id="112253"/>
    <lineage>
        <taxon>Eukaryota</taxon>
        <taxon>Viridiplantae</taxon>
        <taxon>Streptophyta</taxon>
        <taxon>Embryophyta</taxon>
        <taxon>Tracheophyta</taxon>
        <taxon>Spermatophyta</taxon>
        <taxon>Magnoliopsida</taxon>
        <taxon>eudicotyledons</taxon>
        <taxon>Gunneridae</taxon>
        <taxon>Pentapetalae</taxon>
        <taxon>asterids</taxon>
        <taxon>campanulids</taxon>
        <taxon>Escalloniales</taxon>
        <taxon>Escalloniaceae</taxon>
        <taxon>Escallonia</taxon>
    </lineage>
</organism>
<dbReference type="GO" id="GO:0005576">
    <property type="term" value="C:extracellular region"/>
    <property type="evidence" value="ECO:0007669"/>
    <property type="project" value="UniProtKB-SubCell"/>
</dbReference>
<feature type="chain" id="PRO_5041651220" description="Peptidase A1 domain-containing protein" evidence="5">
    <location>
        <begin position="23"/>
        <end position="445"/>
    </location>
</feature>
<accession>A0AA88QCK5</accession>
<dbReference type="PANTHER" id="PTHR47965:SF103">
    <property type="entry name" value="EUKARYOTIC ASPARTYL PROTEASE FAMILY PROTEIN"/>
    <property type="match status" value="1"/>
</dbReference>
<dbReference type="Proteomes" id="UP001187471">
    <property type="component" value="Unassembled WGS sequence"/>
</dbReference>
<evidence type="ECO:0000256" key="2">
    <source>
        <dbReference type="ARBA" id="ARBA00007447"/>
    </source>
</evidence>
<reference evidence="7" key="1">
    <citation type="submission" date="2022-12" db="EMBL/GenBank/DDBJ databases">
        <title>Draft genome assemblies for two species of Escallonia (Escalloniales).</title>
        <authorList>
            <person name="Chanderbali A."/>
            <person name="Dervinis C."/>
            <person name="Anghel I."/>
            <person name="Soltis D."/>
            <person name="Soltis P."/>
            <person name="Zapata F."/>
        </authorList>
    </citation>
    <scope>NUCLEOTIDE SEQUENCE</scope>
    <source>
        <strain evidence="7">UCBG92.1500</strain>
        <tissue evidence="7">Leaf</tissue>
    </source>
</reference>
<dbReference type="FunFam" id="2.40.70.10:FF:000041">
    <property type="entry name" value="Basic 7S globulin"/>
    <property type="match status" value="1"/>
</dbReference>
<dbReference type="InterPro" id="IPR032799">
    <property type="entry name" value="TAXi_C"/>
</dbReference>
<proteinExistence type="inferred from homology"/>
<dbReference type="InterPro" id="IPR021109">
    <property type="entry name" value="Peptidase_aspartic_dom_sf"/>
</dbReference>
<evidence type="ECO:0000256" key="5">
    <source>
        <dbReference type="SAM" id="SignalP"/>
    </source>
</evidence>
<feature type="domain" description="Peptidase A1" evidence="6">
    <location>
        <begin position="44"/>
        <end position="416"/>
    </location>
</feature>
<dbReference type="InterPro" id="IPR032861">
    <property type="entry name" value="TAXi_N"/>
</dbReference>
<dbReference type="Gene3D" id="2.40.70.10">
    <property type="entry name" value="Acid Proteases"/>
    <property type="match status" value="2"/>
</dbReference>
<gene>
    <name evidence="7" type="ORF">RJ640_028898</name>
</gene>
<dbReference type="InterPro" id="IPR001461">
    <property type="entry name" value="Aspartic_peptidase_A1"/>
</dbReference>
<evidence type="ECO:0000313" key="7">
    <source>
        <dbReference type="EMBL" id="KAK2966888.1"/>
    </source>
</evidence>
<dbReference type="CDD" id="cd05489">
    <property type="entry name" value="xylanase_inhibitor_I_like"/>
    <property type="match status" value="1"/>
</dbReference>
<comment type="similarity">
    <text evidence="2">Belongs to the peptidase A1 family.</text>
</comment>
<feature type="signal peptide" evidence="5">
    <location>
        <begin position="1"/>
        <end position="22"/>
    </location>
</feature>
<dbReference type="InterPro" id="IPR033121">
    <property type="entry name" value="PEPTIDASE_A1"/>
</dbReference>
<dbReference type="GO" id="GO:0006508">
    <property type="term" value="P:proteolysis"/>
    <property type="evidence" value="ECO:0007669"/>
    <property type="project" value="InterPro"/>
</dbReference>
<dbReference type="AlphaFoldDB" id="A0AA88QCK5"/>
<dbReference type="SUPFAM" id="SSF50630">
    <property type="entry name" value="Acid proteases"/>
    <property type="match status" value="1"/>
</dbReference>
<comment type="subcellular location">
    <subcellularLocation>
        <location evidence="1">Secreted</location>
        <location evidence="1">Extracellular space</location>
    </subcellularLocation>
</comment>
<comment type="caution">
    <text evidence="7">The sequence shown here is derived from an EMBL/GenBank/DDBJ whole genome shotgun (WGS) entry which is preliminary data.</text>
</comment>
<evidence type="ECO:0000256" key="3">
    <source>
        <dbReference type="ARBA" id="ARBA00022525"/>
    </source>
</evidence>
<evidence type="ECO:0000256" key="1">
    <source>
        <dbReference type="ARBA" id="ARBA00004239"/>
    </source>
</evidence>
<sequence>MDSTVRFICFLSLLFFISPSRAKPSFQPRALVLPVTKDSSSLQYLTVLNRRTPLVPVKLTVDLGGEFLWEDCEQGYLSSSYRPVRCHSAQCSFARSRACGNCFAGRKPGCNNNTCALHPYNPITHVTNAKGELAQDVVSIQSTDGSKPSRAVSLPFLFACAPTVLLKGLAGGAKGMAGLGRTRIALPSQFAYAFNFPRKFAVCLSSSTVSSGVIFFGNGPYVLRPKIDVTKFLTYTPLINNPVSTAGSHYTGEPSAEYFIGVKSIKVNNKIVPINASLLSINKDGTGGTKISTTNSYTIMETSIFKAFTAAFIKETTNYLPRVASVAPFEACFRSKRDERSVHVGLGVPIIALGLQSKSVYWGIFGVNSMVYVSSNIVCLGFVDGGNARTSIVIGAHQIEDNLLQFDLEKSRLGFSSLLTSRDTSCADFNFTPKWVADTATDITN</sequence>
<name>A0AA88QCK5_9ASTE</name>
<protein>
    <recommendedName>
        <fullName evidence="6">Peptidase A1 domain-containing protein</fullName>
    </recommendedName>
</protein>
<keyword evidence="8" id="KW-1185">Reference proteome</keyword>
<dbReference type="PROSITE" id="PS51767">
    <property type="entry name" value="PEPTIDASE_A1"/>
    <property type="match status" value="1"/>
</dbReference>
<dbReference type="Pfam" id="PF14541">
    <property type="entry name" value="TAXi_C"/>
    <property type="match status" value="1"/>
</dbReference>
<dbReference type="FunFam" id="2.40.70.10:FF:000045">
    <property type="entry name" value="Basic 7S globulin"/>
    <property type="match status" value="1"/>
</dbReference>
<dbReference type="EMBL" id="JAVXUO010003084">
    <property type="protein sequence ID" value="KAK2966888.1"/>
    <property type="molecule type" value="Genomic_DNA"/>
</dbReference>
<dbReference type="Pfam" id="PF14543">
    <property type="entry name" value="TAXi_N"/>
    <property type="match status" value="1"/>
</dbReference>
<evidence type="ECO:0000256" key="4">
    <source>
        <dbReference type="ARBA" id="ARBA00022729"/>
    </source>
</evidence>
<dbReference type="GO" id="GO:0004190">
    <property type="term" value="F:aspartic-type endopeptidase activity"/>
    <property type="evidence" value="ECO:0007669"/>
    <property type="project" value="InterPro"/>
</dbReference>